<dbReference type="EnsemblPlants" id="EMT05870">
    <property type="protein sequence ID" value="EMT05870"/>
    <property type="gene ID" value="F775_08452"/>
</dbReference>
<dbReference type="InterPro" id="IPR036047">
    <property type="entry name" value="F-box-like_dom_sf"/>
</dbReference>
<dbReference type="PANTHER" id="PTHR32133">
    <property type="entry name" value="OS07G0120400 PROTEIN"/>
    <property type="match status" value="1"/>
</dbReference>
<evidence type="ECO:0000313" key="1">
    <source>
        <dbReference type="EnsemblPlants" id="EMT05870"/>
    </source>
</evidence>
<dbReference type="PANTHER" id="PTHR32133:SF394">
    <property type="entry name" value="F-BOX DOMAIN-CONTAINING PROTEIN"/>
    <property type="match status" value="1"/>
</dbReference>
<dbReference type="ExpressionAtlas" id="M8AW29">
    <property type="expression patterns" value="baseline"/>
</dbReference>
<proteinExistence type="predicted"/>
<organism evidence="1">
    <name type="scientific">Aegilops tauschii</name>
    <name type="common">Tausch's goatgrass</name>
    <name type="synonym">Aegilops squarrosa</name>
    <dbReference type="NCBI Taxonomy" id="37682"/>
    <lineage>
        <taxon>Eukaryota</taxon>
        <taxon>Viridiplantae</taxon>
        <taxon>Streptophyta</taxon>
        <taxon>Embryophyta</taxon>
        <taxon>Tracheophyta</taxon>
        <taxon>Spermatophyta</taxon>
        <taxon>Magnoliopsida</taxon>
        <taxon>Liliopsida</taxon>
        <taxon>Poales</taxon>
        <taxon>Poaceae</taxon>
        <taxon>BOP clade</taxon>
        <taxon>Pooideae</taxon>
        <taxon>Triticodae</taxon>
        <taxon>Triticeae</taxon>
        <taxon>Triticinae</taxon>
        <taxon>Aegilops</taxon>
    </lineage>
</organism>
<dbReference type="SUPFAM" id="SSF81383">
    <property type="entry name" value="F-box domain"/>
    <property type="match status" value="1"/>
</dbReference>
<name>M8AW29_AEGTA</name>
<evidence type="ECO:0008006" key="2">
    <source>
        <dbReference type="Google" id="ProtNLM"/>
    </source>
</evidence>
<accession>M8AW29</accession>
<reference evidence="1" key="1">
    <citation type="submission" date="2015-06" db="UniProtKB">
        <authorList>
            <consortium name="EnsemblPlants"/>
        </authorList>
    </citation>
    <scope>IDENTIFICATION</scope>
</reference>
<protein>
    <recommendedName>
        <fullName evidence="2">F-box domain-containing protein</fullName>
    </recommendedName>
</protein>
<dbReference type="AlphaFoldDB" id="M8AW29"/>
<sequence length="327" mass="36692">MAPPRVRELGEMCELMEEILIRIPPDEPADLIRASLVCKAWCGLVSGHAFRSHYPTFHKTPPMPGFLQSWEKEGQSFVPTTRFRPRNCKPQDSSVLDCRHGRVLLMCYYDGLFGHGALCGGWLQPRCLQLGPIFGGVCRPCNMDDLGNMDDRKKVVRASVYSSETQEWTSPASIHVGSVGALGAGMVGRPGVLVGQALHVLIDRYEGDSCIIKYDLGSHSLSVIDLPGLCVFMRKNPLLILSEDGRLGVVDLDEHGLCHMWSVEVSVDGVASWIKLREMDFGTPWQYQELRFSREELGLEYDEDVDVNFQPYSEMMASLNKRREVSR</sequence>